<feature type="compositionally biased region" description="Low complexity" evidence="1">
    <location>
        <begin position="309"/>
        <end position="339"/>
    </location>
</feature>
<dbReference type="AlphaFoldDB" id="A0AAD5EBK3"/>
<protein>
    <recommendedName>
        <fullName evidence="2">DUF3020 domain-containing protein</fullName>
    </recommendedName>
</protein>
<dbReference type="RefSeq" id="XP_051444224.1">
    <property type="nucleotide sequence ID" value="XM_051589404.1"/>
</dbReference>
<comment type="caution">
    <text evidence="3">The sequence shown here is derived from an EMBL/GenBank/DDBJ whole genome shotgun (WGS) entry which is preliminary data.</text>
</comment>
<reference evidence="3" key="2">
    <citation type="journal article" date="2022" name="Proc. Natl. Acad. Sci. U.S.A.">
        <title>Diploid-dominant life cycles characterize the early evolution of Fungi.</title>
        <authorList>
            <person name="Amses K.R."/>
            <person name="Simmons D.R."/>
            <person name="Longcore J.E."/>
            <person name="Mondo S.J."/>
            <person name="Seto K."/>
            <person name="Jeronimo G.H."/>
            <person name="Bonds A.E."/>
            <person name="Quandt C.A."/>
            <person name="Davis W.J."/>
            <person name="Chang Y."/>
            <person name="Federici B.A."/>
            <person name="Kuo A."/>
            <person name="LaButti K."/>
            <person name="Pangilinan J."/>
            <person name="Andreopoulos W."/>
            <person name="Tritt A."/>
            <person name="Riley R."/>
            <person name="Hundley H."/>
            <person name="Johnson J."/>
            <person name="Lipzen A."/>
            <person name="Barry K."/>
            <person name="Lang B.F."/>
            <person name="Cuomo C.A."/>
            <person name="Buchler N.E."/>
            <person name="Grigoriev I.V."/>
            <person name="Spatafora J.W."/>
            <person name="Stajich J.E."/>
            <person name="James T.Y."/>
        </authorList>
    </citation>
    <scope>NUCLEOTIDE SEQUENCE</scope>
    <source>
        <strain evidence="3">AG</strain>
    </source>
</reference>
<proteinExistence type="predicted"/>
<dbReference type="GeneID" id="75914749"/>
<feature type="region of interest" description="Disordered" evidence="1">
    <location>
        <begin position="177"/>
        <end position="214"/>
    </location>
</feature>
<feature type="domain" description="DUF3020" evidence="2">
    <location>
        <begin position="125"/>
        <end position="173"/>
    </location>
</feature>
<feature type="region of interest" description="Disordered" evidence="1">
    <location>
        <begin position="278"/>
        <end position="339"/>
    </location>
</feature>
<dbReference type="EMBL" id="MU620922">
    <property type="protein sequence ID" value="KAI8579220.1"/>
    <property type="molecule type" value="Genomic_DNA"/>
</dbReference>
<feature type="region of interest" description="Disordered" evidence="1">
    <location>
        <begin position="97"/>
        <end position="116"/>
    </location>
</feature>
<feature type="compositionally biased region" description="Polar residues" evidence="1">
    <location>
        <begin position="282"/>
        <end position="301"/>
    </location>
</feature>
<evidence type="ECO:0000256" key="1">
    <source>
        <dbReference type="SAM" id="MobiDB-lite"/>
    </source>
</evidence>
<sequence>MSYPMLTKQEEEALTTSAQATAQYVADLSELPAVQQQNQNDTQVPTSNVAQLDLPQDYQAHFSAAQAQAVAQAAAAAMTQANNGNYPVDFTSATSAGMDSQASQQQVSNDMYRKSLISEKVRAENRERKKRWREQNEDRNKDNDLRCRVNKRAIRLFGAGDSEHKRSWIEREFVKRQAKRKDKEIRKHAVNGAINNDGSVGGSPGADQLQSSAQSNDLAQLQNSSYYNMGAGNMAPLSPNTTAKLLNSNLQEAIKAQQETSQLTSAQLLEKLLQQAPAPQLEGSQMQSFSNEQATGDSATGNELGDGNPSVSEASSTPTTSASHVANAPNGGAPANQNGDYPMEAVLTLMQLNAGWRQ</sequence>
<feature type="region of interest" description="Disordered" evidence="1">
    <location>
        <begin position="122"/>
        <end position="141"/>
    </location>
</feature>
<keyword evidence="4" id="KW-1185">Reference proteome</keyword>
<evidence type="ECO:0000259" key="2">
    <source>
        <dbReference type="Pfam" id="PF11223"/>
    </source>
</evidence>
<feature type="compositionally biased region" description="Polar residues" evidence="1">
    <location>
        <begin position="97"/>
        <end position="109"/>
    </location>
</feature>
<reference evidence="3" key="1">
    <citation type="submission" date="2021-06" db="EMBL/GenBank/DDBJ databases">
        <authorList>
            <consortium name="DOE Joint Genome Institute"/>
            <person name="Mondo S.J."/>
            <person name="Amses K.R."/>
            <person name="Simmons D.R."/>
            <person name="Longcore J.E."/>
            <person name="Seto K."/>
            <person name="Alves G.H."/>
            <person name="Bonds A.E."/>
            <person name="Quandt C.A."/>
            <person name="Davis W.J."/>
            <person name="Chang Y."/>
            <person name="Letcher P.M."/>
            <person name="Powell M.J."/>
            <person name="Kuo A."/>
            <person name="Labutti K."/>
            <person name="Pangilinan J."/>
            <person name="Andreopoulos W."/>
            <person name="Tritt A."/>
            <person name="Riley R."/>
            <person name="Hundley H."/>
            <person name="Johnson J."/>
            <person name="Lipzen A."/>
            <person name="Barry K."/>
            <person name="Berbee M.L."/>
            <person name="Buchler N.E."/>
            <person name="Grigoriev I.V."/>
            <person name="Spatafora J.W."/>
            <person name="Stajich J.E."/>
            <person name="James T.Y."/>
        </authorList>
    </citation>
    <scope>NUCLEOTIDE SEQUENCE</scope>
    <source>
        <strain evidence="3">AG</strain>
    </source>
</reference>
<dbReference type="Proteomes" id="UP001206595">
    <property type="component" value="Unassembled WGS sequence"/>
</dbReference>
<evidence type="ECO:0000313" key="4">
    <source>
        <dbReference type="Proteomes" id="UP001206595"/>
    </source>
</evidence>
<name>A0AAD5EBK3_UMBRA</name>
<dbReference type="Pfam" id="PF11223">
    <property type="entry name" value="DUF3020"/>
    <property type="match status" value="1"/>
</dbReference>
<gene>
    <name evidence="3" type="ORF">K450DRAFT_243339</name>
</gene>
<feature type="compositionally biased region" description="Basic and acidic residues" evidence="1">
    <location>
        <begin position="177"/>
        <end position="187"/>
    </location>
</feature>
<organism evidence="3 4">
    <name type="scientific">Umbelopsis ramanniana AG</name>
    <dbReference type="NCBI Taxonomy" id="1314678"/>
    <lineage>
        <taxon>Eukaryota</taxon>
        <taxon>Fungi</taxon>
        <taxon>Fungi incertae sedis</taxon>
        <taxon>Mucoromycota</taxon>
        <taxon>Mucoromycotina</taxon>
        <taxon>Umbelopsidomycetes</taxon>
        <taxon>Umbelopsidales</taxon>
        <taxon>Umbelopsidaceae</taxon>
        <taxon>Umbelopsis</taxon>
    </lineage>
</organism>
<dbReference type="InterPro" id="IPR021386">
    <property type="entry name" value="SPP41_DUF3020"/>
</dbReference>
<evidence type="ECO:0000313" key="3">
    <source>
        <dbReference type="EMBL" id="KAI8579220.1"/>
    </source>
</evidence>
<accession>A0AAD5EBK3</accession>